<evidence type="ECO:0000313" key="9">
    <source>
        <dbReference type="EMBL" id="WAR20031.1"/>
    </source>
</evidence>
<dbReference type="EMBL" id="CP111022">
    <property type="protein sequence ID" value="WAR20031.1"/>
    <property type="molecule type" value="Genomic_DNA"/>
</dbReference>
<dbReference type="PANTHER" id="PTHR10155">
    <property type="entry name" value="PHOSPHATIDYLINOSITOL 3-KINASE REGULATORY SUBUNIT"/>
    <property type="match status" value="1"/>
</dbReference>
<name>A0ABY7FH08_MYAAR</name>
<gene>
    <name evidence="9" type="ORF">MAR_001869</name>
</gene>
<proteinExistence type="predicted"/>
<keyword evidence="4 5" id="KW-0727">SH2 domain</keyword>
<dbReference type="Pfam" id="PF00017">
    <property type="entry name" value="SH2"/>
    <property type="match status" value="1"/>
</dbReference>
<dbReference type="InterPro" id="IPR036036">
    <property type="entry name" value="SOCS_box-like_dom_sf"/>
</dbReference>
<dbReference type="SMART" id="SM00969">
    <property type="entry name" value="SOCS_box"/>
    <property type="match status" value="1"/>
</dbReference>
<dbReference type="InterPro" id="IPR000980">
    <property type="entry name" value="SH2"/>
</dbReference>
<dbReference type="InterPro" id="IPR001496">
    <property type="entry name" value="SOCS_box"/>
</dbReference>
<evidence type="ECO:0000256" key="1">
    <source>
        <dbReference type="ARBA" id="ARBA00022604"/>
    </source>
</evidence>
<evidence type="ECO:0000256" key="4">
    <source>
        <dbReference type="ARBA" id="ARBA00022999"/>
    </source>
</evidence>
<feature type="region of interest" description="Disordered" evidence="6">
    <location>
        <begin position="1"/>
        <end position="22"/>
    </location>
</feature>
<reference evidence="9" key="1">
    <citation type="submission" date="2022-11" db="EMBL/GenBank/DDBJ databases">
        <title>Centuries of genome instability and evolution in soft-shell clam transmissible cancer (bioRxiv).</title>
        <authorList>
            <person name="Hart S.F.M."/>
            <person name="Yonemitsu M.A."/>
            <person name="Giersch R.M."/>
            <person name="Beal B.F."/>
            <person name="Arriagada G."/>
            <person name="Davis B.W."/>
            <person name="Ostrander E.A."/>
            <person name="Goff S.P."/>
            <person name="Metzger M.J."/>
        </authorList>
    </citation>
    <scope>NUCLEOTIDE SEQUENCE</scope>
    <source>
        <strain evidence="9">MELC-2E11</strain>
        <tissue evidence="9">Siphon/mantle</tissue>
    </source>
</reference>
<feature type="non-terminal residue" evidence="9">
    <location>
        <position position="1"/>
    </location>
</feature>
<dbReference type="InterPro" id="IPR036860">
    <property type="entry name" value="SH2_dom_sf"/>
</dbReference>
<dbReference type="Proteomes" id="UP001164746">
    <property type="component" value="Chromosome 11"/>
</dbReference>
<evidence type="ECO:0000313" key="10">
    <source>
        <dbReference type="Proteomes" id="UP001164746"/>
    </source>
</evidence>
<evidence type="ECO:0000256" key="5">
    <source>
        <dbReference type="PROSITE-ProRule" id="PRU00191"/>
    </source>
</evidence>
<evidence type="ECO:0000256" key="3">
    <source>
        <dbReference type="ARBA" id="ARBA00022786"/>
    </source>
</evidence>
<evidence type="ECO:0000259" key="7">
    <source>
        <dbReference type="PROSITE" id="PS50001"/>
    </source>
</evidence>
<dbReference type="Gene3D" id="3.30.505.10">
    <property type="entry name" value="SH2 domain"/>
    <property type="match status" value="1"/>
</dbReference>
<dbReference type="SMART" id="SM00252">
    <property type="entry name" value="SH2"/>
    <property type="match status" value="1"/>
</dbReference>
<dbReference type="PROSITE" id="PS50225">
    <property type="entry name" value="SOCS"/>
    <property type="match status" value="1"/>
</dbReference>
<protein>
    <submittedName>
        <fullName evidence="9">SOCS4-like protein</fullName>
    </submittedName>
</protein>
<dbReference type="SUPFAM" id="SSF158235">
    <property type="entry name" value="SOCS box-like"/>
    <property type="match status" value="1"/>
</dbReference>
<feature type="domain" description="SOCS box" evidence="8">
    <location>
        <begin position="450"/>
        <end position="499"/>
    </location>
</feature>
<evidence type="ECO:0000259" key="8">
    <source>
        <dbReference type="PROSITE" id="PS50225"/>
    </source>
</evidence>
<dbReference type="SUPFAM" id="SSF55550">
    <property type="entry name" value="SH2 domain"/>
    <property type="match status" value="1"/>
</dbReference>
<keyword evidence="10" id="KW-1185">Reference proteome</keyword>
<keyword evidence="1" id="KW-0341">Growth regulation</keyword>
<accession>A0ABY7FH08</accession>
<feature type="domain" description="SH2" evidence="7">
    <location>
        <begin position="360"/>
        <end position="455"/>
    </location>
</feature>
<keyword evidence="2" id="KW-0734">Signal transduction inhibitor</keyword>
<dbReference type="PROSITE" id="PS50001">
    <property type="entry name" value="SH2"/>
    <property type="match status" value="1"/>
</dbReference>
<dbReference type="PANTHER" id="PTHR10155:SF0">
    <property type="entry name" value="SUPPRESSOR OF CYTOKINE SIGNALING AT 36E, ISOFORM D"/>
    <property type="match status" value="1"/>
</dbReference>
<sequence length="509" mass="57768">MASGGEASSKMSKSKQEVKVKPRLLSTRHRLHRSSVRPFFCCGSQLSLNSITEIKDLPVDKGKSIEDDYVDVSDSDDMLEDLDNLHVSHAAVKVELPTCTRGANSKRKKLGNQTNSRKKFWTVKLKGKLTVSKRSHFGSDSKLSATQVENEGASCVCTSLKSLQSLPSADREFPPNTDSRWSLSGSRGNVMPSVSNNVGLAVDLDIRQRSSRDRPLRNFNQPLPFIPNFNTLYPINDIDEQRIAQRRYEMEHGIYERENVEDVWVLGSQQETEASEPSGDTEGIGQYPSYGAMGLLSPGLVQGQVANELHVVGRGLLEVLSVQPAPPWVRNIPRPTGVHTQVDYKHFLVPDMDRIVNSSFYWGVMDRYQAEKLIENKPEGTFLLRDSAQDEFLFSVSFRRYGRSLHARIEQWNHKFSFDSRDPGVFADDSVCGLIEHYKDPSCCMFFEPMLTLPMHRNFPFSLQHVARAVISSRVSYDGINKLPLPISLKEYLQFYHYKQKVRVRRFDT</sequence>
<dbReference type="SMART" id="SM00253">
    <property type="entry name" value="SOCS"/>
    <property type="match status" value="1"/>
</dbReference>
<feature type="compositionally biased region" description="Polar residues" evidence="6">
    <location>
        <begin position="176"/>
        <end position="188"/>
    </location>
</feature>
<feature type="region of interest" description="Disordered" evidence="6">
    <location>
        <begin position="167"/>
        <end position="188"/>
    </location>
</feature>
<evidence type="ECO:0000256" key="2">
    <source>
        <dbReference type="ARBA" id="ARBA00022700"/>
    </source>
</evidence>
<evidence type="ECO:0000256" key="6">
    <source>
        <dbReference type="SAM" id="MobiDB-lite"/>
    </source>
</evidence>
<dbReference type="Pfam" id="PF07525">
    <property type="entry name" value="SOCS_box"/>
    <property type="match status" value="1"/>
</dbReference>
<keyword evidence="3" id="KW-0833">Ubl conjugation pathway</keyword>
<organism evidence="9 10">
    <name type="scientific">Mya arenaria</name>
    <name type="common">Soft-shell clam</name>
    <dbReference type="NCBI Taxonomy" id="6604"/>
    <lineage>
        <taxon>Eukaryota</taxon>
        <taxon>Metazoa</taxon>
        <taxon>Spiralia</taxon>
        <taxon>Lophotrochozoa</taxon>
        <taxon>Mollusca</taxon>
        <taxon>Bivalvia</taxon>
        <taxon>Autobranchia</taxon>
        <taxon>Heteroconchia</taxon>
        <taxon>Euheterodonta</taxon>
        <taxon>Imparidentia</taxon>
        <taxon>Neoheterodontei</taxon>
        <taxon>Myida</taxon>
        <taxon>Myoidea</taxon>
        <taxon>Myidae</taxon>
        <taxon>Mya</taxon>
    </lineage>
</organism>